<dbReference type="InterPro" id="IPR001739">
    <property type="entry name" value="Methyl_CpG_DNA-bd"/>
</dbReference>
<feature type="compositionally biased region" description="Basic and acidic residues" evidence="6">
    <location>
        <begin position="81"/>
        <end position="102"/>
    </location>
</feature>
<keyword evidence="2" id="KW-0805">Transcription regulation</keyword>
<evidence type="ECO:0000259" key="7">
    <source>
        <dbReference type="PROSITE" id="PS50982"/>
    </source>
</evidence>
<evidence type="ECO:0000256" key="2">
    <source>
        <dbReference type="ARBA" id="ARBA00023015"/>
    </source>
</evidence>
<dbReference type="Gene3D" id="3.30.890.10">
    <property type="entry name" value="Methyl-cpg-binding Protein 2, Chain A"/>
    <property type="match status" value="1"/>
</dbReference>
<dbReference type="PANTHER" id="PTHR33729:SF6">
    <property type="entry name" value="METHYL-CPG-BINDING DOMAIN-CONTAINING PROTEIN 11"/>
    <property type="match status" value="1"/>
</dbReference>
<dbReference type="OrthoDB" id="1435582at2759"/>
<evidence type="ECO:0000256" key="6">
    <source>
        <dbReference type="SAM" id="MobiDB-lite"/>
    </source>
</evidence>
<evidence type="ECO:0000313" key="9">
    <source>
        <dbReference type="RefSeq" id="XP_022965862.1"/>
    </source>
</evidence>
<organism evidence="8 9">
    <name type="scientific">Cucurbita maxima</name>
    <name type="common">Pumpkin</name>
    <name type="synonym">Winter squash</name>
    <dbReference type="NCBI Taxonomy" id="3661"/>
    <lineage>
        <taxon>Eukaryota</taxon>
        <taxon>Viridiplantae</taxon>
        <taxon>Streptophyta</taxon>
        <taxon>Embryophyta</taxon>
        <taxon>Tracheophyta</taxon>
        <taxon>Spermatophyta</taxon>
        <taxon>Magnoliopsida</taxon>
        <taxon>eudicotyledons</taxon>
        <taxon>Gunneridae</taxon>
        <taxon>Pentapetalae</taxon>
        <taxon>rosids</taxon>
        <taxon>fabids</taxon>
        <taxon>Cucurbitales</taxon>
        <taxon>Cucurbitaceae</taxon>
        <taxon>Cucurbiteae</taxon>
        <taxon>Cucurbita</taxon>
    </lineage>
</organism>
<proteinExistence type="predicted"/>
<accession>A0A6J1HLG2</accession>
<feature type="region of interest" description="Disordered" evidence="6">
    <location>
        <begin position="63"/>
        <end position="275"/>
    </location>
</feature>
<evidence type="ECO:0000313" key="8">
    <source>
        <dbReference type="Proteomes" id="UP000504608"/>
    </source>
</evidence>
<evidence type="ECO:0000256" key="4">
    <source>
        <dbReference type="ARBA" id="ARBA00023163"/>
    </source>
</evidence>
<dbReference type="GO" id="GO:0005634">
    <property type="term" value="C:nucleus"/>
    <property type="evidence" value="ECO:0007669"/>
    <property type="project" value="UniProtKB-SubCell"/>
</dbReference>
<keyword evidence="8" id="KW-1185">Reference proteome</keyword>
<dbReference type="AlphaFoldDB" id="A0A6J1HLG2"/>
<dbReference type="InterPro" id="IPR039622">
    <property type="entry name" value="MBD10/11"/>
</dbReference>
<dbReference type="KEGG" id="cmax:111465620"/>
<evidence type="ECO:0000256" key="3">
    <source>
        <dbReference type="ARBA" id="ARBA00023125"/>
    </source>
</evidence>
<dbReference type="GeneID" id="111465620"/>
<dbReference type="Proteomes" id="UP000504608">
    <property type="component" value="Unplaced"/>
</dbReference>
<dbReference type="SUPFAM" id="SSF54171">
    <property type="entry name" value="DNA-binding domain"/>
    <property type="match status" value="1"/>
</dbReference>
<keyword evidence="4" id="KW-0804">Transcription</keyword>
<protein>
    <submittedName>
        <fullName evidence="9">Methyl-CpG-binding domain-containing protein 11-like isoform X1</fullName>
    </submittedName>
</protein>
<name>A0A6J1HLG2_CUCMA</name>
<dbReference type="PANTHER" id="PTHR33729">
    <property type="entry name" value="METHYL-CPG BINDING DOMAIN CONTAINING PROTEIN, EXPRESSED"/>
    <property type="match status" value="1"/>
</dbReference>
<feature type="compositionally biased region" description="Basic residues" evidence="6">
    <location>
        <begin position="25"/>
        <end position="38"/>
    </location>
</feature>
<keyword evidence="5" id="KW-0539">Nucleus</keyword>
<dbReference type="GO" id="GO:0003677">
    <property type="term" value="F:DNA binding"/>
    <property type="evidence" value="ECO:0007669"/>
    <property type="project" value="UniProtKB-KW"/>
</dbReference>
<feature type="compositionally biased region" description="Basic and acidic residues" evidence="6">
    <location>
        <begin position="266"/>
        <end position="275"/>
    </location>
</feature>
<reference evidence="9" key="1">
    <citation type="submission" date="2025-08" db="UniProtKB">
        <authorList>
            <consortium name="RefSeq"/>
        </authorList>
    </citation>
    <scope>IDENTIFICATION</scope>
    <source>
        <tissue evidence="9">Young leaves</tissue>
    </source>
</reference>
<dbReference type="Pfam" id="PF01429">
    <property type="entry name" value="MBD"/>
    <property type="match status" value="1"/>
</dbReference>
<feature type="domain" description="MBD" evidence="7">
    <location>
        <begin position="11"/>
        <end position="81"/>
    </location>
</feature>
<sequence length="292" mass="32665">MAESVEKDTANEEVLSFELPAPPGWKKKFFPKQGKSPRKHEVIFITPTGEEINHKRRLDQYLKAHPGGPAAAEFDWSTGETPRRSARISEKSKVTPPVEREHPKRRRSSVSKKDIKETEAEPEVLEEEKEIDNQDGEKHESMVDAEVKDEKVTKDEAVEAEAAPKTNDAEKQEHKIGSESEQEKLDKDLNEKEPESSKLNLNENLEGAKPEEAIEEPQVQKKPDGNLGEATEPVSLISDENENVPEENQKPTQQDIELDKGAATPEKSEKHTEADKIVDVAVSATAGMKVVR</sequence>
<feature type="compositionally biased region" description="Basic and acidic residues" evidence="6">
    <location>
        <begin position="1"/>
        <end position="10"/>
    </location>
</feature>
<evidence type="ECO:0000256" key="5">
    <source>
        <dbReference type="ARBA" id="ARBA00023242"/>
    </source>
</evidence>
<feature type="region of interest" description="Disordered" evidence="6">
    <location>
        <begin position="1"/>
        <end position="40"/>
    </location>
</feature>
<dbReference type="RefSeq" id="XP_022965862.1">
    <property type="nucleotide sequence ID" value="XM_023110094.1"/>
</dbReference>
<dbReference type="PROSITE" id="PS50982">
    <property type="entry name" value="MBD"/>
    <property type="match status" value="1"/>
</dbReference>
<feature type="compositionally biased region" description="Basic and acidic residues" evidence="6">
    <location>
        <begin position="131"/>
        <end position="157"/>
    </location>
</feature>
<feature type="compositionally biased region" description="Basic and acidic residues" evidence="6">
    <location>
        <begin position="167"/>
        <end position="196"/>
    </location>
</feature>
<gene>
    <name evidence="9" type="primary">LOC111465620</name>
</gene>
<feature type="compositionally biased region" description="Acidic residues" evidence="6">
    <location>
        <begin position="120"/>
        <end position="130"/>
    </location>
</feature>
<keyword evidence="3" id="KW-0238">DNA-binding</keyword>
<dbReference type="InterPro" id="IPR016177">
    <property type="entry name" value="DNA-bd_dom_sf"/>
</dbReference>
<evidence type="ECO:0000256" key="1">
    <source>
        <dbReference type="ARBA" id="ARBA00004123"/>
    </source>
</evidence>
<comment type="subcellular location">
    <subcellularLocation>
        <location evidence="1">Nucleus</location>
    </subcellularLocation>
</comment>
<feature type="compositionally biased region" description="Basic and acidic residues" evidence="6">
    <location>
        <begin position="206"/>
        <end position="224"/>
    </location>
</feature>